<dbReference type="PANTHER" id="PTHR43333">
    <property type="entry name" value="2-HACID_DH_C DOMAIN-CONTAINING PROTEIN"/>
    <property type="match status" value="1"/>
</dbReference>
<reference evidence="4 5" key="1">
    <citation type="submission" date="2024-06" db="EMBL/GenBank/DDBJ databases">
        <title>Sorghum-associated microbial communities from plants grown in Nebraska, USA.</title>
        <authorList>
            <person name="Schachtman D."/>
        </authorList>
    </citation>
    <scope>NUCLEOTIDE SEQUENCE [LARGE SCALE GENOMIC DNA]</scope>
    <source>
        <strain evidence="4 5">2709</strain>
    </source>
</reference>
<dbReference type="Gene3D" id="3.40.50.720">
    <property type="entry name" value="NAD(P)-binding Rossmann-like Domain"/>
    <property type="match status" value="2"/>
</dbReference>
<dbReference type="SUPFAM" id="SSF52283">
    <property type="entry name" value="Formate/glycerate dehydrogenase catalytic domain-like"/>
    <property type="match status" value="1"/>
</dbReference>
<dbReference type="EMBL" id="JBEPSH010000007">
    <property type="protein sequence ID" value="MET4578422.1"/>
    <property type="molecule type" value="Genomic_DNA"/>
</dbReference>
<evidence type="ECO:0000313" key="4">
    <source>
        <dbReference type="EMBL" id="MET4578422.1"/>
    </source>
</evidence>
<keyword evidence="1 4" id="KW-0560">Oxidoreductase</keyword>
<dbReference type="InterPro" id="IPR036291">
    <property type="entry name" value="NAD(P)-bd_dom_sf"/>
</dbReference>
<proteinExistence type="predicted"/>
<dbReference type="Pfam" id="PF02826">
    <property type="entry name" value="2-Hacid_dh_C"/>
    <property type="match status" value="1"/>
</dbReference>
<comment type="caution">
    <text evidence="4">The sequence shown here is derived from an EMBL/GenBank/DDBJ whole genome shotgun (WGS) entry which is preliminary data.</text>
</comment>
<dbReference type="Proteomes" id="UP001549320">
    <property type="component" value="Unassembled WGS sequence"/>
</dbReference>
<dbReference type="PANTHER" id="PTHR43333:SF1">
    <property type="entry name" value="D-ISOMER SPECIFIC 2-HYDROXYACID DEHYDROGENASE NAD-BINDING DOMAIN-CONTAINING PROTEIN"/>
    <property type="match status" value="1"/>
</dbReference>
<evidence type="ECO:0000256" key="1">
    <source>
        <dbReference type="ARBA" id="ARBA00023002"/>
    </source>
</evidence>
<protein>
    <submittedName>
        <fullName evidence="4">D-2-hydroxyacid dehydrogenase (NADP+)</fullName>
        <ecNumber evidence="4">1.1.1.272</ecNumber>
    </submittedName>
</protein>
<gene>
    <name evidence="4" type="ORF">ABIE13_003538</name>
</gene>
<sequence>MYVLVTAEFAKHHAEDVRKIVKAPCHLVIFDAVADITPADLDLVEVAFLSLDLMGGQDEGGGHPRLRAFSRVASMTPALRWIHTQAAGADREVLQNAMKRGAIVSTSSGASSQAVAHTAIAGMLALARDVPHWVRAQQQKVWSAPHRGHWPRDVDGTQALIVGTGPIGQAIGRITKAMGMKVAGVRRTAEALPEFDEMLDFSQIGKVLPRTDWLFLACPLTAQTHSLVDAAFLEHLPTGAHIVNVARGEVIVEDAVRTALKSEKLAGYYSDVFIGEPLPANSDWWETPRVLMSPHLGASSIGYGPRTVETFLDNLSRYVAGTALRNVVVS</sequence>
<feature type="domain" description="D-isomer specific 2-hydroxyacid dehydrogenase NAD-binding" evidence="3">
    <location>
        <begin position="121"/>
        <end position="297"/>
    </location>
</feature>
<organism evidence="4 5">
    <name type="scientific">Ottowia thiooxydans</name>
    <dbReference type="NCBI Taxonomy" id="219182"/>
    <lineage>
        <taxon>Bacteria</taxon>
        <taxon>Pseudomonadati</taxon>
        <taxon>Pseudomonadota</taxon>
        <taxon>Betaproteobacteria</taxon>
        <taxon>Burkholderiales</taxon>
        <taxon>Comamonadaceae</taxon>
        <taxon>Ottowia</taxon>
    </lineage>
</organism>
<dbReference type="GO" id="GO:0050578">
    <property type="term" value="F:(2R)-2-hydroxyacid dehydrogenase (NADP+) activity"/>
    <property type="evidence" value="ECO:0007669"/>
    <property type="project" value="UniProtKB-EC"/>
</dbReference>
<name>A0ABV2QBV8_9BURK</name>
<evidence type="ECO:0000259" key="3">
    <source>
        <dbReference type="Pfam" id="PF02826"/>
    </source>
</evidence>
<dbReference type="EC" id="1.1.1.272" evidence="4"/>
<dbReference type="CDD" id="cd05300">
    <property type="entry name" value="2-Hacid_dh_1"/>
    <property type="match status" value="1"/>
</dbReference>
<keyword evidence="2" id="KW-0520">NAD</keyword>
<dbReference type="SUPFAM" id="SSF51735">
    <property type="entry name" value="NAD(P)-binding Rossmann-fold domains"/>
    <property type="match status" value="1"/>
</dbReference>
<dbReference type="RefSeq" id="WP_354445666.1">
    <property type="nucleotide sequence ID" value="NZ_JBEPSH010000007.1"/>
</dbReference>
<dbReference type="InterPro" id="IPR006140">
    <property type="entry name" value="D-isomer_DH_NAD-bd"/>
</dbReference>
<keyword evidence="5" id="KW-1185">Reference proteome</keyword>
<accession>A0ABV2QBV8</accession>
<evidence type="ECO:0000256" key="2">
    <source>
        <dbReference type="ARBA" id="ARBA00023027"/>
    </source>
</evidence>
<evidence type="ECO:0000313" key="5">
    <source>
        <dbReference type="Proteomes" id="UP001549320"/>
    </source>
</evidence>